<evidence type="ECO:0000313" key="1">
    <source>
        <dbReference type="EMBL" id="KAJ8651136.1"/>
    </source>
</evidence>
<organism evidence="1 2">
    <name type="scientific">Persea americana</name>
    <name type="common">Avocado</name>
    <dbReference type="NCBI Taxonomy" id="3435"/>
    <lineage>
        <taxon>Eukaryota</taxon>
        <taxon>Viridiplantae</taxon>
        <taxon>Streptophyta</taxon>
        <taxon>Embryophyta</taxon>
        <taxon>Tracheophyta</taxon>
        <taxon>Spermatophyta</taxon>
        <taxon>Magnoliopsida</taxon>
        <taxon>Magnoliidae</taxon>
        <taxon>Laurales</taxon>
        <taxon>Lauraceae</taxon>
        <taxon>Persea</taxon>
    </lineage>
</organism>
<protein>
    <submittedName>
        <fullName evidence="1">Uncharacterized protein</fullName>
    </submittedName>
</protein>
<dbReference type="EMBL" id="CM056809">
    <property type="protein sequence ID" value="KAJ8651136.1"/>
    <property type="molecule type" value="Genomic_DNA"/>
</dbReference>
<gene>
    <name evidence="1" type="ORF">MRB53_004159</name>
</gene>
<proteinExistence type="predicted"/>
<keyword evidence="2" id="KW-1185">Reference proteome</keyword>
<evidence type="ECO:0000313" key="2">
    <source>
        <dbReference type="Proteomes" id="UP001234297"/>
    </source>
</evidence>
<accession>A0ACC2MZM3</accession>
<reference evidence="1 2" key="1">
    <citation type="journal article" date="2022" name="Hortic Res">
        <title>A haplotype resolved chromosomal level avocado genome allows analysis of novel avocado genes.</title>
        <authorList>
            <person name="Nath O."/>
            <person name="Fletcher S.J."/>
            <person name="Hayward A."/>
            <person name="Shaw L.M."/>
            <person name="Masouleh A.K."/>
            <person name="Furtado A."/>
            <person name="Henry R.J."/>
            <person name="Mitter N."/>
        </authorList>
    </citation>
    <scope>NUCLEOTIDE SEQUENCE [LARGE SCALE GENOMIC DNA]</scope>
    <source>
        <strain evidence="2">cv. Hass</strain>
    </source>
</reference>
<comment type="caution">
    <text evidence="1">The sequence shown here is derived from an EMBL/GenBank/DDBJ whole genome shotgun (WGS) entry which is preliminary data.</text>
</comment>
<sequence length="97" mass="11005">MRTCCVFVSFLQSEEEEDLEETGKESHFFQSPDPHSPLNSFLRSRGKWLQMVEHRPEAVQQLLQACVEGGLVVVGPLQEQVSIPCFSSTRRMQPAGR</sequence>
<name>A0ACC2MZM3_PERAE</name>
<dbReference type="Proteomes" id="UP001234297">
    <property type="component" value="Chromosome 1"/>
</dbReference>